<evidence type="ECO:0000256" key="1">
    <source>
        <dbReference type="ARBA" id="ARBA00007633"/>
    </source>
</evidence>
<keyword evidence="3 8" id="KW-0732">Signal</keyword>
<evidence type="ECO:0000256" key="7">
    <source>
        <dbReference type="SAM" id="Phobius"/>
    </source>
</evidence>
<evidence type="ECO:0000256" key="4">
    <source>
        <dbReference type="ARBA" id="ARBA00022794"/>
    </source>
</evidence>
<dbReference type="GO" id="GO:0060271">
    <property type="term" value="P:cilium assembly"/>
    <property type="evidence" value="ECO:0007669"/>
    <property type="project" value="TreeGrafter"/>
</dbReference>
<sequence>MAATEPLLALLLFLRLSVLGSAKAELEIENGTLRADDFPTNATAPSETTENQSAESLGPRNGLLPICSCDLHPGFCDLNCCCDSSCGSECNLNSPECPFSFCLPGSIRATSHICLEKSLIFRNNTPYRTEILADGCTVLFCIQLNDSRLNYLEKPQAVTKENFAALSAQYGGSSFISVEQVQPSPFPFYRVGDPIQTYFPSTSVLSVLKQPVGMGTSQLCIDENPAGFLESKSTSCIRIFTDLVKSCTTDPTLDAASYYHHFSVLKVSYHSSPVDSNAPLVSRGECRWDKVVYQVEFNGTHGIQKVSVQFKLVSISGNPGVTLQQHFSLHFGSRIPSFTKRRSGNPGYIMGAPLIALHNGSQQPVTLKQHTHVLSLFCLGYSVPFKLQEANCTHLQELLYEVFQGGQSPGSLAITGNAVSGHPGEWNSIFTHRCHIQGIDCMVPLSLEIQVIWAHVGLLSNPEIQVLGGRYYYRCKPRKSLGIYTNVLSLTTAASFTDVTKRPEPPRGQPRVYWKLPYDFFFPFKMALSGAVSSSGSLAGTLLVSLMFLKLHIS</sequence>
<evidence type="ECO:0000313" key="11">
    <source>
        <dbReference type="Ensembl" id="ENSVKKP00000002051.1"/>
    </source>
</evidence>
<feature type="region of interest" description="Disordered" evidence="6">
    <location>
        <begin position="37"/>
        <end position="57"/>
    </location>
</feature>
<protein>
    <submittedName>
        <fullName evidence="11">Tectonic family member 3</fullName>
    </submittedName>
</protein>
<dbReference type="OMA" id="KVQFGVN"/>
<proteinExistence type="inferred from homology"/>
<dbReference type="PANTHER" id="PTHR14611:SF4">
    <property type="entry name" value="TECTONIC-3"/>
    <property type="match status" value="1"/>
</dbReference>
<feature type="signal peptide" evidence="8">
    <location>
        <begin position="1"/>
        <end position="24"/>
    </location>
</feature>
<evidence type="ECO:0000259" key="9">
    <source>
        <dbReference type="Pfam" id="PF07773"/>
    </source>
</evidence>
<comment type="subunit">
    <text evidence="2">Part of the tectonic-like complex (also named B9 complex).</text>
</comment>
<reference evidence="11" key="1">
    <citation type="submission" date="2025-08" db="UniProtKB">
        <authorList>
            <consortium name="Ensembl"/>
        </authorList>
    </citation>
    <scope>IDENTIFICATION</scope>
</reference>
<dbReference type="GO" id="GO:0007224">
    <property type="term" value="P:smoothened signaling pathway"/>
    <property type="evidence" value="ECO:0007669"/>
    <property type="project" value="TreeGrafter"/>
</dbReference>
<keyword evidence="7" id="KW-1133">Transmembrane helix</keyword>
<keyword evidence="5" id="KW-0325">Glycoprotein</keyword>
<organism evidence="11 12">
    <name type="scientific">Varanus komodoensis</name>
    <name type="common">Komodo dragon</name>
    <dbReference type="NCBI Taxonomy" id="61221"/>
    <lineage>
        <taxon>Eukaryota</taxon>
        <taxon>Metazoa</taxon>
        <taxon>Chordata</taxon>
        <taxon>Craniata</taxon>
        <taxon>Vertebrata</taxon>
        <taxon>Euteleostomi</taxon>
        <taxon>Lepidosauria</taxon>
        <taxon>Squamata</taxon>
        <taxon>Bifurcata</taxon>
        <taxon>Unidentata</taxon>
        <taxon>Episquamata</taxon>
        <taxon>Toxicofera</taxon>
        <taxon>Anguimorpha</taxon>
        <taxon>Paleoanguimorpha</taxon>
        <taxon>Varanoidea</taxon>
        <taxon>Varanidae</taxon>
        <taxon>Varanus</taxon>
    </lineage>
</organism>
<dbReference type="AlphaFoldDB" id="A0A8D2KR67"/>
<dbReference type="InterPro" id="IPR057724">
    <property type="entry name" value="TCTN1-3_N"/>
</dbReference>
<evidence type="ECO:0000313" key="12">
    <source>
        <dbReference type="Proteomes" id="UP000694545"/>
    </source>
</evidence>
<accession>A0A8D2KR67</accession>
<dbReference type="PANTHER" id="PTHR14611">
    <property type="entry name" value="TECTONIC FAMILY MEMBER"/>
    <property type="match status" value="1"/>
</dbReference>
<evidence type="ECO:0000256" key="5">
    <source>
        <dbReference type="ARBA" id="ARBA00023180"/>
    </source>
</evidence>
<feature type="domain" description="Tectonic-1-3" evidence="9">
    <location>
        <begin position="347"/>
        <end position="476"/>
    </location>
</feature>
<name>A0A8D2KR67_VARKO</name>
<evidence type="ECO:0000256" key="3">
    <source>
        <dbReference type="ARBA" id="ARBA00022729"/>
    </source>
</evidence>
<reference evidence="11" key="2">
    <citation type="submission" date="2025-09" db="UniProtKB">
        <authorList>
            <consortium name="Ensembl"/>
        </authorList>
    </citation>
    <scope>IDENTIFICATION</scope>
</reference>
<dbReference type="Pfam" id="PF25752">
    <property type="entry name" value="DUF1619_N"/>
    <property type="match status" value="1"/>
</dbReference>
<keyword evidence="7" id="KW-0812">Transmembrane</keyword>
<dbReference type="InterPro" id="IPR011677">
    <property type="entry name" value="TCTN1-3_dom"/>
</dbReference>
<keyword evidence="4" id="KW-0970">Cilium biogenesis/degradation</keyword>
<feature type="domain" description="Tectonic-1-3 N-terminal" evidence="10">
    <location>
        <begin position="57"/>
        <end position="163"/>
    </location>
</feature>
<dbReference type="InterPro" id="IPR040354">
    <property type="entry name" value="TCTN1-3"/>
</dbReference>
<comment type="similarity">
    <text evidence="1">Belongs to the tectonic family.</text>
</comment>
<evidence type="ECO:0000256" key="8">
    <source>
        <dbReference type="SAM" id="SignalP"/>
    </source>
</evidence>
<feature type="transmembrane region" description="Helical" evidence="7">
    <location>
        <begin position="526"/>
        <end position="549"/>
    </location>
</feature>
<dbReference type="Pfam" id="PF07773">
    <property type="entry name" value="TCTN_DUF1619"/>
    <property type="match status" value="2"/>
</dbReference>
<evidence type="ECO:0000256" key="2">
    <source>
        <dbReference type="ARBA" id="ARBA00011495"/>
    </source>
</evidence>
<keyword evidence="7" id="KW-0472">Membrane</keyword>
<feature type="chain" id="PRO_5034813874" evidence="8">
    <location>
        <begin position="25"/>
        <end position="554"/>
    </location>
</feature>
<feature type="domain" description="Tectonic-1-3" evidence="9">
    <location>
        <begin position="188"/>
        <end position="331"/>
    </location>
</feature>
<evidence type="ECO:0000259" key="10">
    <source>
        <dbReference type="Pfam" id="PF25752"/>
    </source>
</evidence>
<dbReference type="Ensembl" id="ENSVKKT00000002116.1">
    <property type="protein sequence ID" value="ENSVKKP00000002051.1"/>
    <property type="gene ID" value="ENSVKKG00000001672.1"/>
</dbReference>
<keyword evidence="12" id="KW-1185">Reference proteome</keyword>
<dbReference type="Proteomes" id="UP000694545">
    <property type="component" value="Unplaced"/>
</dbReference>
<evidence type="ECO:0000256" key="6">
    <source>
        <dbReference type="SAM" id="MobiDB-lite"/>
    </source>
</evidence>
<feature type="compositionally biased region" description="Polar residues" evidence="6">
    <location>
        <begin position="40"/>
        <end position="55"/>
    </location>
</feature>